<evidence type="ECO:0000313" key="6">
    <source>
        <dbReference type="Proteomes" id="UP000243535"/>
    </source>
</evidence>
<keyword evidence="6" id="KW-1185">Reference proteome</keyword>
<dbReference type="CDD" id="cd06342">
    <property type="entry name" value="PBP1_ABC_LIVBP-like"/>
    <property type="match status" value="1"/>
</dbReference>
<evidence type="ECO:0000256" key="1">
    <source>
        <dbReference type="ARBA" id="ARBA00010062"/>
    </source>
</evidence>
<dbReference type="InterPro" id="IPR028081">
    <property type="entry name" value="Leu-bd"/>
</dbReference>
<reference evidence="6" key="1">
    <citation type="submission" date="2015-08" db="EMBL/GenBank/DDBJ databases">
        <authorList>
            <person name="Varghese N."/>
        </authorList>
    </citation>
    <scope>NUCLEOTIDE SEQUENCE [LARGE SCALE GENOMIC DNA]</scope>
    <source>
        <strain evidence="6">DSM 17901</strain>
    </source>
</reference>
<organism evidence="5 6">
    <name type="scientific">Gulbenkiania indica</name>
    <dbReference type="NCBI Taxonomy" id="375574"/>
    <lineage>
        <taxon>Bacteria</taxon>
        <taxon>Pseudomonadati</taxon>
        <taxon>Pseudomonadota</taxon>
        <taxon>Betaproteobacteria</taxon>
        <taxon>Neisseriales</taxon>
        <taxon>Chromobacteriaceae</taxon>
        <taxon>Gulbenkiania</taxon>
    </lineage>
</organism>
<dbReference type="OrthoDB" id="9783240at2"/>
<feature type="signal peptide" evidence="3">
    <location>
        <begin position="1"/>
        <end position="20"/>
    </location>
</feature>
<feature type="chain" id="PRO_5005503769" evidence="3">
    <location>
        <begin position="21"/>
        <end position="413"/>
    </location>
</feature>
<feature type="domain" description="Leucine-binding protein" evidence="4">
    <location>
        <begin position="45"/>
        <end position="361"/>
    </location>
</feature>
<accession>A0A0K6H4C7</accession>
<protein>
    <submittedName>
        <fullName evidence="5">Amino acid/amide ABC transporter substrate-binding protein, HAAT family (TC 3.A.1.4.-)</fullName>
    </submittedName>
</protein>
<dbReference type="PANTHER" id="PTHR47151:SF2">
    <property type="entry name" value="AMINO ACID BINDING PROTEIN"/>
    <property type="match status" value="1"/>
</dbReference>
<dbReference type="AlphaFoldDB" id="A0A0K6H4C7"/>
<dbReference type="EMBL" id="CYHA01000006">
    <property type="protein sequence ID" value="CUA85849.1"/>
    <property type="molecule type" value="Genomic_DNA"/>
</dbReference>
<dbReference type="Gene3D" id="3.40.50.2300">
    <property type="match status" value="2"/>
</dbReference>
<name>A0A0K6H4C7_9NEIS</name>
<dbReference type="STRING" id="375574.GCA_001418035_02296"/>
<evidence type="ECO:0000313" key="5">
    <source>
        <dbReference type="EMBL" id="CUA85849.1"/>
    </source>
</evidence>
<comment type="similarity">
    <text evidence="1">Belongs to the leucine-binding protein family.</text>
</comment>
<evidence type="ECO:0000256" key="2">
    <source>
        <dbReference type="ARBA" id="ARBA00022729"/>
    </source>
</evidence>
<dbReference type="PROSITE" id="PS51257">
    <property type="entry name" value="PROKAR_LIPOPROTEIN"/>
    <property type="match status" value="1"/>
</dbReference>
<dbReference type="SUPFAM" id="SSF53822">
    <property type="entry name" value="Periplasmic binding protein-like I"/>
    <property type="match status" value="1"/>
</dbReference>
<dbReference type="Proteomes" id="UP000243535">
    <property type="component" value="Unassembled WGS sequence"/>
</dbReference>
<dbReference type="Pfam" id="PF13458">
    <property type="entry name" value="Peripla_BP_6"/>
    <property type="match status" value="1"/>
</dbReference>
<evidence type="ECO:0000256" key="3">
    <source>
        <dbReference type="SAM" id="SignalP"/>
    </source>
</evidence>
<evidence type="ECO:0000259" key="4">
    <source>
        <dbReference type="Pfam" id="PF13458"/>
    </source>
</evidence>
<sequence>MRFTQLKTVSLAVAAALALAACGNKEGGAADASGASAEAAGGNVVKLGFAAPLTGPQAHYGEEYKNGVTLAIEDANAEKPVIDGKPVSFELVAEDDQADPKTATQIAQKFVDAKVSGIIGHFNSGTSIPASKIYSDANLPQIAMATAPQFTQQGFKTTFRSMTSDTQQGSVMGKFVVEKLGAKRIVIVDDRTAYGQGLADEFEKSVKAAGGEVVKREFTTDKATDFAAILTSIKGANPDIIFYGGADAQSAPMAKQMKRLGIKAPLVSGEMTKTPTFLKLAGKEADGSIASLAGLPLEQMPKGPDYAQRYKARFNMDVATYSPYGYDATRAMIQAMKEANSTDPTKYLPVLAKINYSGVTSSSWAYDDKGDLKDGGITVYKVVNGEWTVMETVGGRAAAPAADASAPAASAAQ</sequence>
<dbReference type="PANTHER" id="PTHR47151">
    <property type="entry name" value="LEU/ILE/VAL-BINDING ABC TRANSPORTER SUBUNIT"/>
    <property type="match status" value="1"/>
</dbReference>
<dbReference type="InterPro" id="IPR028082">
    <property type="entry name" value="Peripla_BP_I"/>
</dbReference>
<proteinExistence type="inferred from homology"/>
<dbReference type="RefSeq" id="WP_055434335.1">
    <property type="nucleotide sequence ID" value="NZ_CYHA01000006.1"/>
</dbReference>
<gene>
    <name evidence="5" type="ORF">Ga0061063_2517</name>
</gene>
<keyword evidence="2 3" id="KW-0732">Signal</keyword>